<feature type="compositionally biased region" description="Basic and acidic residues" evidence="13">
    <location>
        <begin position="1004"/>
        <end position="1023"/>
    </location>
</feature>
<dbReference type="Proteomes" id="UP000515135">
    <property type="component" value="Unplaced"/>
</dbReference>
<evidence type="ECO:0000256" key="6">
    <source>
        <dbReference type="ARBA" id="ARBA00022737"/>
    </source>
</evidence>
<dbReference type="InterPro" id="IPR015943">
    <property type="entry name" value="WD40/YVTN_repeat-like_dom_sf"/>
</dbReference>
<dbReference type="Gene3D" id="1.10.472.80">
    <property type="entry name" value="Ypt/Rab-GAP domain of gyp1p, domain 3"/>
    <property type="match status" value="1"/>
</dbReference>
<dbReference type="InterPro" id="IPR001680">
    <property type="entry name" value="WD40_rpt"/>
</dbReference>
<feature type="region of interest" description="Disordered" evidence="13">
    <location>
        <begin position="992"/>
        <end position="1108"/>
    </location>
</feature>
<feature type="compositionally biased region" description="Basic and acidic residues" evidence="13">
    <location>
        <begin position="1054"/>
        <end position="1083"/>
    </location>
</feature>
<evidence type="ECO:0000256" key="12">
    <source>
        <dbReference type="SAM" id="Coils"/>
    </source>
</evidence>
<evidence type="ECO:0000256" key="11">
    <source>
        <dbReference type="ARBA" id="ARBA00034464"/>
    </source>
</evidence>
<keyword evidence="8 12" id="KW-0175">Coiled coil</keyword>
<dbReference type="FunFam" id="1.10.472.80:FF:000022">
    <property type="entry name" value="TBC1 domain family, member 31"/>
    <property type="match status" value="1"/>
</dbReference>
<dbReference type="Pfam" id="PF00566">
    <property type="entry name" value="RabGAP-TBC"/>
    <property type="match status" value="1"/>
</dbReference>
<dbReference type="SUPFAM" id="SSF47923">
    <property type="entry name" value="Ypt/Rab-GAP domain of gyp1p"/>
    <property type="match status" value="1"/>
</dbReference>
<keyword evidence="15" id="KW-1185">Reference proteome</keyword>
<evidence type="ECO:0000256" key="9">
    <source>
        <dbReference type="ARBA" id="ARBA00023212"/>
    </source>
</evidence>
<evidence type="ECO:0000313" key="15">
    <source>
        <dbReference type="Proteomes" id="UP000515135"/>
    </source>
</evidence>
<dbReference type="InterPro" id="IPR035969">
    <property type="entry name" value="Rab-GAP_TBC_sf"/>
</dbReference>
<dbReference type="GO" id="GO:0036064">
    <property type="term" value="C:ciliary basal body"/>
    <property type="evidence" value="ECO:0007669"/>
    <property type="project" value="TreeGrafter"/>
</dbReference>
<dbReference type="PANTHER" id="PTHR19853">
    <property type="entry name" value="WD REPEAT CONTAINING PROTEIN 3 WDR3"/>
    <property type="match status" value="1"/>
</dbReference>
<feature type="region of interest" description="Disordered" evidence="13">
    <location>
        <begin position="364"/>
        <end position="419"/>
    </location>
</feature>
<dbReference type="InterPro" id="IPR051570">
    <property type="entry name" value="TBC1_cilium_biogenesis"/>
</dbReference>
<dbReference type="PROSITE" id="PS50086">
    <property type="entry name" value="TBC_RABGAP"/>
    <property type="match status" value="1"/>
</dbReference>
<dbReference type="FunFam" id="2.130.10.10:FF:000185">
    <property type="entry name" value="TBC1 domain family member 31 isoform X1"/>
    <property type="match status" value="1"/>
</dbReference>
<dbReference type="KEGG" id="bbel:109473408"/>
<evidence type="ECO:0000313" key="16">
    <source>
        <dbReference type="RefSeq" id="XP_019628827.1"/>
    </source>
</evidence>
<dbReference type="RefSeq" id="XP_019628827.1">
    <property type="nucleotide sequence ID" value="XM_019773268.1"/>
</dbReference>
<dbReference type="InterPro" id="IPR000195">
    <property type="entry name" value="Rab-GAP-TBC_dom"/>
</dbReference>
<keyword evidence="9" id="KW-0206">Cytoskeleton</keyword>
<dbReference type="Pfam" id="PF00400">
    <property type="entry name" value="WD40"/>
    <property type="match status" value="1"/>
</dbReference>
<keyword evidence="5" id="KW-0853">WD repeat</keyword>
<dbReference type="Gene3D" id="2.130.10.10">
    <property type="entry name" value="YVTN repeat-like/Quinoprotein amine dehydrogenase"/>
    <property type="match status" value="2"/>
</dbReference>
<evidence type="ECO:0000256" key="1">
    <source>
        <dbReference type="ARBA" id="ARBA00004120"/>
    </source>
</evidence>
<feature type="coiled-coil region" evidence="12">
    <location>
        <begin position="876"/>
        <end position="963"/>
    </location>
</feature>
<comment type="subcellular location">
    <subcellularLocation>
        <location evidence="1">Cytoplasm</location>
        <location evidence="1">Cytoskeleton</location>
        <location evidence="1">Cilium basal body</location>
    </subcellularLocation>
    <subcellularLocation>
        <location evidence="2">Cytoplasm</location>
        <location evidence="2">Cytoskeleton</location>
        <location evidence="2">Microtubule organizing center</location>
        <location evidence="2">Centrosome</location>
        <location evidence="2">Centriolar satellite</location>
    </subcellularLocation>
</comment>
<name>A0A6P4ZCK2_BRABE</name>
<dbReference type="OrthoDB" id="5578278at2759"/>
<keyword evidence="10" id="KW-0966">Cell projection</keyword>
<dbReference type="GO" id="GO:0034451">
    <property type="term" value="C:centriolar satellite"/>
    <property type="evidence" value="ECO:0007669"/>
    <property type="project" value="UniProtKB-SubCell"/>
</dbReference>
<feature type="compositionally biased region" description="Low complexity" evidence="13">
    <location>
        <begin position="1041"/>
        <end position="1052"/>
    </location>
</feature>
<evidence type="ECO:0000256" key="2">
    <source>
        <dbReference type="ARBA" id="ARBA00004607"/>
    </source>
</evidence>
<dbReference type="InterPro" id="IPR036322">
    <property type="entry name" value="WD40_repeat_dom_sf"/>
</dbReference>
<dbReference type="GeneID" id="109473408"/>
<sequence length="1108" mass="128003">MAQSLDVCKRESGKIWHRKPAPSSDDGLVVSIKHTLGTAVSPHVRTVRFLHAAFDSTGNSFIAGDHQGNIYLFDVAKNRFSLVHRIGQACTALAFGLRRKTEFLAALADYTLRCYDTDSRELIAQMKGHDAGVHTISLHASGRYAISSSSDTAQLWDLDTFQRRRKLNIKQSVGIVKVFFVPLSNTILTCFKDDSIFGWESDTLQCRFQLPVPEGRSPQYKAFACPRDGRLLVAGGKSNFLHLWALDSRRLLRIVQMPPKVRVVRQLEFLPDNFDGGSSQTLGVLSQDGIMRFINIHSCKLLFDIGSHDNRITHALIGADGRHVVCTMEDGSINVYSVQALTSELNKPPPPLLKVVSSEKEREKSVVSRVSDVPSTLRPRSGAGGQGVRPYSRTATRVPRKVRGQQPPDRTQASDSGVEVDLSDGLHRGRLLSILKGFGEYPAKYRMFIWRSLLKLPENHAAYSALLDKGVHSSYVRLHEQYPIKSQKLLRVLQRTLSALAHWSPIFGETDYLALLAFPFVKLFQNNQMVCFEVIATILVNWCQQWFEYFPNPPINVLNMVENLLAYHDKHLLQHLINYNITAQTYAWPLLETLFSEVLTKDEWLKLFDNVFSNHPSFLLLCVAAYAISARGPLTKCTDVGDFEYFFHHRNAIDIGAVIREAYRLQETTPEDIHPRRVMEDFQPLTRGQYPIFNKYPTFIVDYQVKERERIREEELQYLQERQVTEELKRETERKRQQEEAWYRQQELLEEAEETRRRVIADEEQKLTAQRVRLAAMRRELRVKELQLLDAARRRFMEHQQRQKETELKRLDDEIERKVRLREQETHAAIDDVEVKNMELHAQRGLFEQELARDEVAASFLRRADMDAHRRQQDLEDRIQQRIGVLEREREQIIRREVERGLARAEQQNVDTQMDLRVEHRQQLDDLDREIRMLQLAKMNAANRHVEEEVHQLMKELENKQLQEEAAGRANLQDQRRIGLEGEQRRMDLLRGEQGEEQQLTEQLRQDESSFERLRDLRDKGRPDGGQVGGNTTENRCLNNSGSGSEASSQFSLDRGRQTFERREQELMKEVRDMRKKLAEKTRQTQPPPGFQVDDDDDDDDDLSGGSL</sequence>
<evidence type="ECO:0000256" key="3">
    <source>
        <dbReference type="ARBA" id="ARBA00014199"/>
    </source>
</evidence>
<dbReference type="GO" id="GO:0060271">
    <property type="term" value="P:cilium assembly"/>
    <property type="evidence" value="ECO:0007669"/>
    <property type="project" value="UniProtKB-ARBA"/>
</dbReference>
<feature type="domain" description="Rab-GAP TBC" evidence="14">
    <location>
        <begin position="440"/>
        <end position="615"/>
    </location>
</feature>
<evidence type="ECO:0000256" key="13">
    <source>
        <dbReference type="SAM" id="MobiDB-lite"/>
    </source>
</evidence>
<dbReference type="SUPFAM" id="SSF50978">
    <property type="entry name" value="WD40 repeat-like"/>
    <property type="match status" value="1"/>
</dbReference>
<evidence type="ECO:0000256" key="7">
    <source>
        <dbReference type="ARBA" id="ARBA00022794"/>
    </source>
</evidence>
<gene>
    <name evidence="16" type="primary">LOC109473408</name>
</gene>
<accession>A0A6P4ZCK2</accession>
<evidence type="ECO:0000256" key="5">
    <source>
        <dbReference type="ARBA" id="ARBA00022574"/>
    </source>
</evidence>
<organism evidence="15 16">
    <name type="scientific">Branchiostoma belcheri</name>
    <name type="common">Amphioxus</name>
    <dbReference type="NCBI Taxonomy" id="7741"/>
    <lineage>
        <taxon>Eukaryota</taxon>
        <taxon>Metazoa</taxon>
        <taxon>Chordata</taxon>
        <taxon>Cephalochordata</taxon>
        <taxon>Leptocardii</taxon>
        <taxon>Amphioxiformes</taxon>
        <taxon>Branchiostomatidae</taxon>
        <taxon>Branchiostoma</taxon>
    </lineage>
</organism>
<protein>
    <recommendedName>
        <fullName evidence="3">TBC1 domain family member 31</fullName>
    </recommendedName>
</protein>
<evidence type="ECO:0000256" key="8">
    <source>
        <dbReference type="ARBA" id="ARBA00023054"/>
    </source>
</evidence>
<reference evidence="16" key="1">
    <citation type="submission" date="2025-08" db="UniProtKB">
        <authorList>
            <consortium name="RefSeq"/>
        </authorList>
    </citation>
    <scope>IDENTIFICATION</scope>
    <source>
        <tissue evidence="16">Gonad</tissue>
    </source>
</reference>
<dbReference type="PANTHER" id="PTHR19853:SF1">
    <property type="entry name" value="TBC1 DOMAIN FAMILY MEMBER 31"/>
    <property type="match status" value="1"/>
</dbReference>
<evidence type="ECO:0000256" key="10">
    <source>
        <dbReference type="ARBA" id="ARBA00023273"/>
    </source>
</evidence>
<dbReference type="GO" id="GO:0060090">
    <property type="term" value="F:molecular adaptor activity"/>
    <property type="evidence" value="ECO:0007669"/>
    <property type="project" value="UniProtKB-ARBA"/>
</dbReference>
<feature type="coiled-coil region" evidence="12">
    <location>
        <begin position="711"/>
        <end position="821"/>
    </location>
</feature>
<proteinExistence type="predicted"/>
<dbReference type="AlphaFoldDB" id="A0A6P4ZCK2"/>
<comment type="function">
    <text evidence="11">Molecular adapter which is involved in cilium biogenesis. Part of a functional complex including OFD1 a centriolar protein involved in cilium assembly. Could regulate the cAMP-dependent phosphorylation of OFD1, and its subsequent ubiquitination by PJA2 which ultimately leads to its proteasomal degradation.</text>
</comment>
<keyword evidence="4" id="KW-0963">Cytoplasm</keyword>
<keyword evidence="6" id="KW-0677">Repeat</keyword>
<evidence type="ECO:0000256" key="4">
    <source>
        <dbReference type="ARBA" id="ARBA00022490"/>
    </source>
</evidence>
<keyword evidence="7" id="KW-0970">Cilium biogenesis/degradation</keyword>
<feature type="compositionally biased region" description="Acidic residues" evidence="13">
    <location>
        <begin position="1093"/>
        <end position="1108"/>
    </location>
</feature>
<evidence type="ECO:0000259" key="14">
    <source>
        <dbReference type="PROSITE" id="PS50086"/>
    </source>
</evidence>
<dbReference type="SMART" id="SM00320">
    <property type="entry name" value="WD40"/>
    <property type="match status" value="7"/>
</dbReference>
<feature type="compositionally biased region" description="Polar residues" evidence="13">
    <location>
        <begin position="1030"/>
        <end position="1040"/>
    </location>
</feature>